<dbReference type="RefSeq" id="WP_109566399.1">
    <property type="nucleotide sequence ID" value="NZ_QGDJ01000021.1"/>
</dbReference>
<comment type="similarity">
    <text evidence="1 4 6">Belongs to the IF-3 family.</text>
</comment>
<evidence type="ECO:0000259" key="10">
    <source>
        <dbReference type="Pfam" id="PF05198"/>
    </source>
</evidence>
<dbReference type="GO" id="GO:0016020">
    <property type="term" value="C:membrane"/>
    <property type="evidence" value="ECO:0007669"/>
    <property type="project" value="TreeGrafter"/>
</dbReference>
<keyword evidence="2 4" id="KW-0396">Initiation factor</keyword>
<dbReference type="Gene3D" id="3.30.110.10">
    <property type="entry name" value="Translation initiation factor 3 (IF-3), C-terminal domain"/>
    <property type="match status" value="1"/>
</dbReference>
<evidence type="ECO:0000313" key="14">
    <source>
        <dbReference type="Proteomes" id="UP000251571"/>
    </source>
</evidence>
<dbReference type="InterPro" id="IPR001288">
    <property type="entry name" value="Translation_initiation_fac_3"/>
</dbReference>
<dbReference type="InterPro" id="IPR036787">
    <property type="entry name" value="T_IF-3_N_sf"/>
</dbReference>
<dbReference type="Proteomes" id="UP000245839">
    <property type="component" value="Unassembled WGS sequence"/>
</dbReference>
<dbReference type="HAMAP" id="MF_00080">
    <property type="entry name" value="IF_3"/>
    <property type="match status" value="1"/>
</dbReference>
<feature type="domain" description="Translation initiation factor 3 C-terminal" evidence="9">
    <location>
        <begin position="101"/>
        <end position="185"/>
    </location>
</feature>
<dbReference type="PANTHER" id="PTHR10938:SF0">
    <property type="entry name" value="TRANSLATION INITIATION FACTOR IF-3, MITOCHONDRIAL"/>
    <property type="match status" value="1"/>
</dbReference>
<dbReference type="OrthoDB" id="9806014at2"/>
<organism evidence="12 14">
    <name type="scientific">Jannaschia seohaensis</name>
    <dbReference type="NCBI Taxonomy" id="475081"/>
    <lineage>
        <taxon>Bacteria</taxon>
        <taxon>Pseudomonadati</taxon>
        <taxon>Pseudomonadota</taxon>
        <taxon>Alphaproteobacteria</taxon>
        <taxon>Rhodobacterales</taxon>
        <taxon>Roseobacteraceae</taxon>
        <taxon>Jannaschia</taxon>
    </lineage>
</organism>
<dbReference type="SUPFAM" id="SSF55200">
    <property type="entry name" value="Translation initiation factor IF3, C-terminal domain"/>
    <property type="match status" value="1"/>
</dbReference>
<dbReference type="NCBIfam" id="TIGR00168">
    <property type="entry name" value="infC"/>
    <property type="match status" value="1"/>
</dbReference>
<comment type="function">
    <text evidence="4 6">IF-3 binds to the 30S ribosomal subunit and shifts the equilibrium between 70S ribosomes and their 50S and 30S subunits in favor of the free subunits, thus enhancing the availability of 30S subunits on which protein synthesis initiation begins.</text>
</comment>
<keyword evidence="4" id="KW-0963">Cytoplasm</keyword>
<keyword evidence="7" id="KW-0175">Coiled coil</keyword>
<dbReference type="Proteomes" id="UP000251571">
    <property type="component" value="Unassembled WGS sequence"/>
</dbReference>
<dbReference type="Pfam" id="PF05198">
    <property type="entry name" value="IF3_N"/>
    <property type="match status" value="1"/>
</dbReference>
<reference evidence="11 13" key="3">
    <citation type="submission" date="2018-03" db="EMBL/GenBank/DDBJ databases">
        <title>Genomic Encyclopedia of Archaeal and Bacterial Type Strains, Phase II (KMG-II): from individual species to whole genera.</title>
        <authorList>
            <person name="Goeker M."/>
        </authorList>
    </citation>
    <scope>NUCLEOTIDE SEQUENCE [LARGE SCALE GENOMIC DNA]</scope>
    <source>
        <strain evidence="11 13">DSM 25227</strain>
    </source>
</reference>
<keyword evidence="13" id="KW-1185">Reference proteome</keyword>
<evidence type="ECO:0000256" key="4">
    <source>
        <dbReference type="HAMAP-Rule" id="MF_00080"/>
    </source>
</evidence>
<evidence type="ECO:0000313" key="11">
    <source>
        <dbReference type="EMBL" id="PWJ10905.1"/>
    </source>
</evidence>
<dbReference type="SUPFAM" id="SSF54364">
    <property type="entry name" value="Translation initiation factor IF3, N-terminal domain"/>
    <property type="match status" value="1"/>
</dbReference>
<gene>
    <name evidence="4" type="primary">infC</name>
    <name evidence="11" type="ORF">BCF38_1219</name>
    <name evidence="12" type="ORF">SAMN05421539_1219</name>
</gene>
<dbReference type="InterPro" id="IPR019815">
    <property type="entry name" value="Translation_initiation_fac_3_C"/>
</dbReference>
<evidence type="ECO:0000259" key="9">
    <source>
        <dbReference type="Pfam" id="PF00707"/>
    </source>
</evidence>
<comment type="subcellular location">
    <subcellularLocation>
        <location evidence="4 6">Cytoplasm</location>
    </subcellularLocation>
</comment>
<dbReference type="EMBL" id="QGDJ01000021">
    <property type="protein sequence ID" value="PWJ10905.1"/>
    <property type="molecule type" value="Genomic_DNA"/>
</dbReference>
<evidence type="ECO:0000313" key="12">
    <source>
        <dbReference type="EMBL" id="SSA51506.1"/>
    </source>
</evidence>
<protein>
    <recommendedName>
        <fullName evidence="4 5">Translation initiation factor IF-3</fullName>
    </recommendedName>
</protein>
<dbReference type="AlphaFoldDB" id="A0A2Y9B4R2"/>
<evidence type="ECO:0000256" key="3">
    <source>
        <dbReference type="ARBA" id="ARBA00022917"/>
    </source>
</evidence>
<comment type="subunit">
    <text evidence="4 6">Monomer.</text>
</comment>
<evidence type="ECO:0000256" key="1">
    <source>
        <dbReference type="ARBA" id="ARBA00005439"/>
    </source>
</evidence>
<proteinExistence type="inferred from homology"/>
<dbReference type="GO" id="GO:0043022">
    <property type="term" value="F:ribosome binding"/>
    <property type="evidence" value="ECO:0007669"/>
    <property type="project" value="UniProtKB-ARBA"/>
</dbReference>
<reference evidence="12" key="2">
    <citation type="submission" date="2016-10" db="EMBL/GenBank/DDBJ databases">
        <authorList>
            <person name="Cai Z."/>
        </authorList>
    </citation>
    <scope>NUCLEOTIDE SEQUENCE [LARGE SCALE GENOMIC DNA]</scope>
    <source>
        <strain evidence="12">DSM 25227</strain>
    </source>
</reference>
<evidence type="ECO:0000256" key="2">
    <source>
        <dbReference type="ARBA" id="ARBA00022540"/>
    </source>
</evidence>
<dbReference type="Pfam" id="PF00707">
    <property type="entry name" value="IF3_C"/>
    <property type="match status" value="1"/>
</dbReference>
<evidence type="ECO:0000256" key="8">
    <source>
        <dbReference type="SAM" id="MobiDB-lite"/>
    </source>
</evidence>
<feature type="domain" description="Translation initiation factor 3 N-terminal" evidence="10">
    <location>
        <begin position="25"/>
        <end position="94"/>
    </location>
</feature>
<dbReference type="Gene3D" id="3.10.20.80">
    <property type="entry name" value="Translation initiation factor 3 (IF-3), N-terminal domain"/>
    <property type="match status" value="1"/>
</dbReference>
<dbReference type="PANTHER" id="PTHR10938">
    <property type="entry name" value="TRANSLATION INITIATION FACTOR IF-3"/>
    <property type="match status" value="1"/>
</dbReference>
<accession>A0A2Y9B4R2</accession>
<evidence type="ECO:0000313" key="13">
    <source>
        <dbReference type="Proteomes" id="UP000245839"/>
    </source>
</evidence>
<evidence type="ECO:0000256" key="6">
    <source>
        <dbReference type="RuleBase" id="RU000646"/>
    </source>
</evidence>
<dbReference type="InterPro" id="IPR036788">
    <property type="entry name" value="T_IF-3_C_sf"/>
</dbReference>
<dbReference type="PROSITE" id="PS00938">
    <property type="entry name" value="IF3"/>
    <property type="match status" value="1"/>
</dbReference>
<dbReference type="EMBL" id="UETC01000021">
    <property type="protein sequence ID" value="SSA51506.1"/>
    <property type="molecule type" value="Genomic_DNA"/>
</dbReference>
<dbReference type="InterPro" id="IPR019813">
    <property type="entry name" value="Translation_initiation_fac3_CS"/>
</dbReference>
<dbReference type="FunFam" id="3.10.20.80:FF:000001">
    <property type="entry name" value="Translation initiation factor IF-3"/>
    <property type="match status" value="1"/>
</dbReference>
<name>A0A2Y9B4R2_9RHOB</name>
<feature type="coiled-coil region" evidence="7">
    <location>
        <begin position="82"/>
        <end position="109"/>
    </location>
</feature>
<dbReference type="FunFam" id="3.30.110.10:FF:000001">
    <property type="entry name" value="Translation initiation factor IF-3"/>
    <property type="match status" value="1"/>
</dbReference>
<dbReference type="GO" id="GO:0032790">
    <property type="term" value="P:ribosome disassembly"/>
    <property type="evidence" value="ECO:0007669"/>
    <property type="project" value="TreeGrafter"/>
</dbReference>
<sequence>MTKRTTTIARRPHNAPPTRDTGPRVNDRIRAVEIRLIGADGQNVGVVSPSRARQLAEDAGLDLVEISPNANPPVCKIMDFGKFKYEQQKKEAEARKKQKTIEVKEVKFRPNTDTHDYDVKMRNVVKFLENGDKVKVTLRFRGREMAHQNLGRELLERVAEDTKDIGKVENFPKMEGRQMVMMIGPSQR</sequence>
<keyword evidence="3 4" id="KW-0648">Protein biosynthesis</keyword>
<dbReference type="GO" id="GO:0003743">
    <property type="term" value="F:translation initiation factor activity"/>
    <property type="evidence" value="ECO:0007669"/>
    <property type="project" value="UniProtKB-UniRule"/>
</dbReference>
<dbReference type="GO" id="GO:0005829">
    <property type="term" value="C:cytosol"/>
    <property type="evidence" value="ECO:0007669"/>
    <property type="project" value="TreeGrafter"/>
</dbReference>
<dbReference type="InterPro" id="IPR019814">
    <property type="entry name" value="Translation_initiation_fac_3_N"/>
</dbReference>
<evidence type="ECO:0000256" key="5">
    <source>
        <dbReference type="NCBIfam" id="TIGR00168"/>
    </source>
</evidence>
<feature type="region of interest" description="Disordered" evidence="8">
    <location>
        <begin position="1"/>
        <end position="25"/>
    </location>
</feature>
<evidence type="ECO:0000256" key="7">
    <source>
        <dbReference type="SAM" id="Coils"/>
    </source>
</evidence>
<reference evidence="14" key="1">
    <citation type="submission" date="2016-10" db="EMBL/GenBank/DDBJ databases">
        <authorList>
            <person name="Varghese N."/>
            <person name="Submissions S."/>
        </authorList>
    </citation>
    <scope>NUCLEOTIDE SEQUENCE [LARGE SCALE GENOMIC DNA]</scope>
    <source>
        <strain evidence="14">DSM 25227</strain>
    </source>
</reference>